<evidence type="ECO:0000313" key="2">
    <source>
        <dbReference type="EMBL" id="KAA8492252.1"/>
    </source>
</evidence>
<evidence type="ECO:0000313" key="3">
    <source>
        <dbReference type="Proteomes" id="UP000324585"/>
    </source>
</evidence>
<sequence length="322" mass="35280">MDRMGQDELGKRFIRQLNLENVSPAVSLIDLPLELDLEVALDESREEATYVCARSVDARKGPVVWPKKGVAPHTAGCDGSFAPGAAKVALDLELQAIMRFSSVEKPAPVNSLLDTPLELDLNSKLAPGLPCTRNSGGPTRKTEKHSQIPVLCIPPHPAVCDRSFSCTAVRFRMDSPSQAAEEPPHKSALLDLPLHFSLDSELTPRRVRSHSMDGQLPEHKKHAATPTGRIAPHSAGCDRPASSSAVLLDMPLELDLSEMKYEKVVRRSKEARSLSSRVPKSSNLHLHSGRGINAASDFFIIAEMERKFGCDRRKTRQCCSAR</sequence>
<dbReference type="Proteomes" id="UP000324585">
    <property type="component" value="Unassembled WGS sequence"/>
</dbReference>
<name>A0A5J4YMJ4_PORPP</name>
<dbReference type="AlphaFoldDB" id="A0A5J4YMJ4"/>
<dbReference type="EMBL" id="VRMN01000010">
    <property type="protein sequence ID" value="KAA8492252.1"/>
    <property type="molecule type" value="Genomic_DNA"/>
</dbReference>
<gene>
    <name evidence="2" type="ORF">FVE85_3690</name>
</gene>
<evidence type="ECO:0000256" key="1">
    <source>
        <dbReference type="SAM" id="MobiDB-lite"/>
    </source>
</evidence>
<reference evidence="3" key="1">
    <citation type="journal article" date="2019" name="Nat. Commun.">
        <title>Expansion of phycobilisome linker gene families in mesophilic red algae.</title>
        <authorList>
            <person name="Lee J."/>
            <person name="Kim D."/>
            <person name="Bhattacharya D."/>
            <person name="Yoon H.S."/>
        </authorList>
    </citation>
    <scope>NUCLEOTIDE SEQUENCE [LARGE SCALE GENOMIC DNA]</scope>
    <source>
        <strain evidence="3">CCMP 1328</strain>
    </source>
</reference>
<organism evidence="2 3">
    <name type="scientific">Porphyridium purpureum</name>
    <name type="common">Red alga</name>
    <name type="synonym">Porphyridium cruentum</name>
    <dbReference type="NCBI Taxonomy" id="35688"/>
    <lineage>
        <taxon>Eukaryota</taxon>
        <taxon>Rhodophyta</taxon>
        <taxon>Bangiophyceae</taxon>
        <taxon>Porphyridiales</taxon>
        <taxon>Porphyridiaceae</taxon>
        <taxon>Porphyridium</taxon>
    </lineage>
</organism>
<keyword evidence="3" id="KW-1185">Reference proteome</keyword>
<protein>
    <submittedName>
        <fullName evidence="2">Uncharacterized protein</fullName>
    </submittedName>
</protein>
<proteinExistence type="predicted"/>
<feature type="compositionally biased region" description="Polar residues" evidence="1">
    <location>
        <begin position="273"/>
        <end position="285"/>
    </location>
</feature>
<comment type="caution">
    <text evidence="2">The sequence shown here is derived from an EMBL/GenBank/DDBJ whole genome shotgun (WGS) entry which is preliminary data.</text>
</comment>
<feature type="region of interest" description="Disordered" evidence="1">
    <location>
        <begin position="268"/>
        <end position="287"/>
    </location>
</feature>
<accession>A0A5J4YMJ4</accession>